<dbReference type="Gene3D" id="3.40.50.300">
    <property type="entry name" value="P-loop containing nucleotide triphosphate hydrolases"/>
    <property type="match status" value="1"/>
</dbReference>
<dbReference type="SUPFAM" id="SSF52540">
    <property type="entry name" value="P-loop containing nucleoside triphosphate hydrolases"/>
    <property type="match status" value="1"/>
</dbReference>
<keyword evidence="3" id="KW-1185">Reference proteome</keyword>
<protein>
    <submittedName>
        <fullName evidence="2">Uncharacterized protein</fullName>
    </submittedName>
</protein>
<dbReference type="InterPro" id="IPR027417">
    <property type="entry name" value="P-loop_NTPase"/>
</dbReference>
<gene>
    <name evidence="2" type="ORF">KDL01_18110</name>
</gene>
<sequence length="1817" mass="197479">MDDPILELRRWLRALTPDEARQLAELQQIRRMAQLAQNSSGRRAASSIQAWAARTTPRELKSLAEFAVGWARDTLAADGWPVEVIGDPNRNQLVDMLAALDPALAIPALLGLVAGTFPASALAAAEADELLVIARSPRRSQRSETSSADLVDTFEPDNEDELQAGELLADARQAGATLSDAAVSGLDFAEALAAFEETRELFREHLATMGITWNAADGFDAAEHRVAEHVESRRAQRIEGAARAQLVKRQDQLSQALNSDVTPEVRTVLETELSRIREQLSGLTTAPVAGDGAVASSQDLDRRSVDGSTACDVPAPIAEPGQSQQQASRSELDRPATTGAQAPGRGPLVNDAESAAVPAPPLDDQPASSLAVGAEKVSPQPIDEALADFIQGGRFDEAWHLTVASHGYGPQAEAFAYAAAAFRCRSVEQAETVAVTFDGRWQAERFRGDPIADAVVTVAAIRLGSAIAWPPAPLVGRSAAGGEASAPGDAESTWWALADAAASVVRHRGSLPSGEPGVDEAAGRRSVLAEQARTLMEQLPKRRVKYNRATMVLRHLMRGVIEETLTAVREWAEGRATSDDLRTRTEYWRSTSPDDLIDKADHELSVLVRDPIEAGARQRLRQHLQEVGTTVATALALADAVMPETAGQHEGGLRRVLNALASHNPPAGAEFAAFGFLRDWLSGKHRAHGSGEISLDDPLRPDPTPLLAAPALWRHGEGPNLDDAIAIANLISRRPLDGLLASYEQRGDVGLARRLLAEALRGTTPAVEIPTRSEAEALERRVTATEQRYNMQRRAEYRTVTDLSARLLAMNLNGTDGASSGKTADEADFRGRLQALVEPPADGAYGRVLGELKEIGDQLRSMTERVTDGMRRDLEARTQLSDEDKSRIAELLDKGDVVAARELMTILETEGLLPQPTPSGASSGLAEFVSLLAKAESEVKPQRSTVGARWFAEQAASRNRFDDAVNASLEGWDRLPNGLGVWQRDLPGILRILGLDCRSSQITVESRGGERLPVGVLRLRARLQPPRDGYLAAFGSQAPTHFTLYLVTNPTVAERPLKIVKDWPESGPVIILCPRPVWSEARNELLAETRRAAAEVLLIDSAVFGWVAARGPQSFRAMQHVTLPWTGLNPYTPFAAGRVPPEVFHGRTAEMRDIASPYGPMFVYGGRQLGKSALLRRVAEEFGNGGNHIAVYVDLKSKGIGEEEPAERVWRVLADQLHQHGVVSSDRTGENATPTTVATAIQRWLRTDPDRRILFLADEADAFLTADHRETVPFRTFTSLLGLINETDGRFKAVFAGLHQVQRFIKTVPNVSLAHGGAPICIGPLDAASARRLIVDPLAAVGYVFGDDADRLVWRIFAHTNGQACLLQIFCDALVRRLATRESSSGLPSLIREEDVELAAQQVRPVLAERLRFTINLQDRYRLLMLILALKSVDDGYSRGYGTTELLDEARVWWPDGFGPATPDEVDVTLGEMVGLGVVVRRGEHRYAVRSPNLVAMLGSRESLEAELEAESFDSPYEYDPDLARRTLQLHGPIRQVSPLTERQLREALSPGVRQLVVTDALGGDRIRDALESYAQTANLDIDWADAERLAVRIAEIRRRGRRSVVVVDARGVDLTVLADSVELAEREKSPAVTSQAAMKTESRSERSVLFIVSPSQSAADCLLQTPRIRPARWSTENLKSWPDCPATNAESRAALIQASGGWFDQVESIIAKTEDGIPLNDVQQDWLEAMSDARQAKSHLRRAGVGARALESLRTWVDCIDGAESEPELVALLDDDGCGEARLRELDELGILDRGPDGTALDPATLRAVLIVGSTA</sequence>
<comment type="caution">
    <text evidence="2">The sequence shown here is derived from an EMBL/GenBank/DDBJ whole genome shotgun (WGS) entry which is preliminary data.</text>
</comment>
<feature type="region of interest" description="Disordered" evidence="1">
    <location>
        <begin position="287"/>
        <end position="376"/>
    </location>
</feature>
<evidence type="ECO:0000313" key="3">
    <source>
        <dbReference type="Proteomes" id="UP000675781"/>
    </source>
</evidence>
<evidence type="ECO:0000256" key="1">
    <source>
        <dbReference type="SAM" id="MobiDB-lite"/>
    </source>
</evidence>
<proteinExistence type="predicted"/>
<dbReference type="RefSeq" id="WP_212529688.1">
    <property type="nucleotide sequence ID" value="NZ_JAGSOG010000086.1"/>
</dbReference>
<dbReference type="Proteomes" id="UP000675781">
    <property type="component" value="Unassembled WGS sequence"/>
</dbReference>
<organism evidence="2 3">
    <name type="scientific">Actinospica durhamensis</name>
    <dbReference type="NCBI Taxonomy" id="1508375"/>
    <lineage>
        <taxon>Bacteria</taxon>
        <taxon>Bacillati</taxon>
        <taxon>Actinomycetota</taxon>
        <taxon>Actinomycetes</taxon>
        <taxon>Catenulisporales</taxon>
        <taxon>Actinospicaceae</taxon>
        <taxon>Actinospica</taxon>
    </lineage>
</organism>
<accession>A0A941EQB1</accession>
<name>A0A941EQB1_9ACTN</name>
<dbReference type="EMBL" id="JAGSOG010000086">
    <property type="protein sequence ID" value="MBR7835193.1"/>
    <property type="molecule type" value="Genomic_DNA"/>
</dbReference>
<evidence type="ECO:0000313" key="2">
    <source>
        <dbReference type="EMBL" id="MBR7835193.1"/>
    </source>
</evidence>
<reference evidence="2" key="1">
    <citation type="submission" date="2021-04" db="EMBL/GenBank/DDBJ databases">
        <title>Genome based classification of Actinospica acidithermotolerans sp. nov., an actinobacterium isolated from an Indonesian hot spring.</title>
        <authorList>
            <person name="Kusuma A.B."/>
            <person name="Putra K.E."/>
            <person name="Nafisah S."/>
            <person name="Loh J."/>
            <person name="Nouioui I."/>
            <person name="Goodfellow M."/>
        </authorList>
    </citation>
    <scope>NUCLEOTIDE SEQUENCE</scope>
    <source>
        <strain evidence="2">CSCA 57</strain>
    </source>
</reference>